<feature type="region of interest" description="Disordered" evidence="1">
    <location>
        <begin position="826"/>
        <end position="894"/>
    </location>
</feature>
<proteinExistence type="predicted"/>
<dbReference type="InterPro" id="IPR032675">
    <property type="entry name" value="LRR_dom_sf"/>
</dbReference>
<feature type="compositionally biased region" description="Basic and acidic residues" evidence="1">
    <location>
        <begin position="836"/>
        <end position="858"/>
    </location>
</feature>
<feature type="region of interest" description="Disordered" evidence="1">
    <location>
        <begin position="100"/>
        <end position="125"/>
    </location>
</feature>
<evidence type="ECO:0000313" key="3">
    <source>
        <dbReference type="Proteomes" id="UP000243876"/>
    </source>
</evidence>
<sequence>MPPDSPALSTLPPQVLDPILDLAVQLDPALRLALISQLGKQLSTAAWGVLARSLTLEDDDSILVQAERDHRDHQPSSSLLSAVARHPDLADHVRELSVVRPSVQDGAANSGESSESGEDPVAAVDPFALDDDDDIAAAAARRAAPAVSPLDDPSLLLLLSKLSSLTSFTWSSYRLPPDHLCPALGQVAKGLRSFKFDLLPSPFPDDGDHGGQSPSVIQAALSTSPASPSSLHHHHAHGPSHHHLRWDAPSLSALPGTLTSLSLSSLSQAACRELGAALPLFFGLDELEIAKTVFVDDALLSDIAKGAPRQFRRLRIADMHGTKLSDAGLGELLHACQELEVLELDCVEGRLSRSCWSKVTPLPPRLHTLKLTYSELPPHKSWVLDHLSSLPDLLSSSSLTSISLSRKPHPGAFIPGSHHLARYPIDGALAPRRLGDKEIAALCEKGSDWRELELDLFLLDGDGLKKIMDACTGLVRLKVLFDAPFKNLHLRHFLVSIPPAHTPEIQTLTPSTYTSVAPPLSPASSPGRKSVPLPPLTSTSVPPTSPPSSSRASKLEKDEHTGVLKEIEPLLPPTRDWRRFLKKTHSLERITWTGRGGIGTFRFGKPGGSSLIRIAFAPTKPAPAGAEADALGVGAGGQEDASPASERERERSASGIFTVGASPTDRTANRPRRSSSVSLAGSCLSHLSLISGGSPTSPGSASTFASLDAAARRSATTTTSSHEFGTTAGGGGGAGARRKSAGALAFAPFGGGAGETIRESRSSSPDHPRGVGLGLDYAAFDASPSSSHTYPPGLSVASSPPTAARSFAAAAAGGGVGLPTLGYGWASGPSSGSTMTDKRAREHREKGRDEKKDKDSSPKRPKGGRKFSPGTTASTTTAAGGAGGGGVEGSWRRT</sequence>
<dbReference type="PROSITE" id="PS00430">
    <property type="entry name" value="TONB_DEPENDENT_REC_1"/>
    <property type="match status" value="1"/>
</dbReference>
<dbReference type="EMBL" id="CENE01000038">
    <property type="protein sequence ID" value="CEQ42868.1"/>
    <property type="molecule type" value="Genomic_DNA"/>
</dbReference>
<dbReference type="Proteomes" id="UP000243876">
    <property type="component" value="Unassembled WGS sequence"/>
</dbReference>
<feature type="compositionally biased region" description="Basic residues" evidence="1">
    <location>
        <begin position="231"/>
        <end position="244"/>
    </location>
</feature>
<feature type="compositionally biased region" description="Low complexity" evidence="1">
    <location>
        <begin position="870"/>
        <end position="879"/>
    </location>
</feature>
<dbReference type="AlphaFoldDB" id="A0A0D6ESR3"/>
<feature type="region of interest" description="Disordered" evidence="1">
    <location>
        <begin position="511"/>
        <end position="567"/>
    </location>
</feature>
<evidence type="ECO:0000313" key="2">
    <source>
        <dbReference type="EMBL" id="CEQ42868.1"/>
    </source>
</evidence>
<feature type="region of interest" description="Disordered" evidence="1">
    <location>
        <begin position="220"/>
        <end position="244"/>
    </location>
</feature>
<dbReference type="OrthoDB" id="2596605at2759"/>
<accession>A0A0D6ESR3</accession>
<organism evidence="2 3">
    <name type="scientific">Sporidiobolus salmonicolor</name>
    <name type="common">Yeast-like fungus</name>
    <name type="synonym">Sporobolomyces salmonicolor</name>
    <dbReference type="NCBI Taxonomy" id="5005"/>
    <lineage>
        <taxon>Eukaryota</taxon>
        <taxon>Fungi</taxon>
        <taxon>Dikarya</taxon>
        <taxon>Basidiomycota</taxon>
        <taxon>Pucciniomycotina</taxon>
        <taxon>Microbotryomycetes</taxon>
        <taxon>Sporidiobolales</taxon>
        <taxon>Sporidiobolaceae</taxon>
        <taxon>Sporobolomyces</taxon>
    </lineage>
</organism>
<feature type="region of interest" description="Disordered" evidence="1">
    <location>
        <begin position="714"/>
        <end position="739"/>
    </location>
</feature>
<feature type="compositionally biased region" description="Low complexity" evidence="1">
    <location>
        <begin position="110"/>
        <end position="125"/>
    </location>
</feature>
<dbReference type="SUPFAM" id="SSF52047">
    <property type="entry name" value="RNI-like"/>
    <property type="match status" value="1"/>
</dbReference>
<protein>
    <submittedName>
        <fullName evidence="2">SPOSA6832_04730-mRNA-1:cds</fullName>
    </submittedName>
</protein>
<feature type="compositionally biased region" description="Basic and acidic residues" evidence="1">
    <location>
        <begin position="553"/>
        <end position="567"/>
    </location>
</feature>
<feature type="compositionally biased region" description="Low complexity" evidence="1">
    <location>
        <begin position="515"/>
        <end position="526"/>
    </location>
</feature>
<evidence type="ECO:0000256" key="1">
    <source>
        <dbReference type="SAM" id="MobiDB-lite"/>
    </source>
</evidence>
<feature type="compositionally biased region" description="Low complexity" evidence="1">
    <location>
        <begin position="220"/>
        <end position="230"/>
    </location>
</feature>
<dbReference type="Gene3D" id="3.80.10.10">
    <property type="entry name" value="Ribonuclease Inhibitor"/>
    <property type="match status" value="1"/>
</dbReference>
<reference evidence="3" key="1">
    <citation type="submission" date="2015-02" db="EMBL/GenBank/DDBJ databases">
        <authorList>
            <person name="Gon?alves P."/>
        </authorList>
    </citation>
    <scope>NUCLEOTIDE SEQUENCE [LARGE SCALE GENOMIC DNA]</scope>
</reference>
<dbReference type="InterPro" id="IPR010916">
    <property type="entry name" value="TonB_box_CS"/>
</dbReference>
<keyword evidence="3" id="KW-1185">Reference proteome</keyword>
<feature type="region of interest" description="Disordered" evidence="1">
    <location>
        <begin position="623"/>
        <end position="674"/>
    </location>
</feature>
<name>A0A0D6ESR3_SPOSA</name>
<feature type="compositionally biased region" description="Low complexity" evidence="1">
    <location>
        <begin position="536"/>
        <end position="550"/>
    </location>
</feature>
<gene>
    <name evidence="2" type="primary">SPOSA6832_04730</name>
</gene>